<dbReference type="EMBL" id="CM047940">
    <property type="protein sequence ID" value="KAI9903480.1"/>
    <property type="molecule type" value="Genomic_DNA"/>
</dbReference>
<reference evidence="1" key="1">
    <citation type="submission" date="2022-10" db="EMBL/GenBank/DDBJ databases">
        <title>Complete Genome of Trichothecium roseum strain YXFP-22015, a Plant Pathogen Isolated from Citrus.</title>
        <authorList>
            <person name="Wang Y."/>
            <person name="Zhu L."/>
        </authorList>
    </citation>
    <scope>NUCLEOTIDE SEQUENCE</scope>
    <source>
        <strain evidence="1">YXFP-22015</strain>
    </source>
</reference>
<name>A0ACC0VCB5_9HYPO</name>
<accession>A0ACC0VCB5</accession>
<dbReference type="Proteomes" id="UP001163324">
    <property type="component" value="Chromosome 1"/>
</dbReference>
<gene>
    <name evidence="1" type="ORF">N3K66_000009</name>
</gene>
<evidence type="ECO:0000313" key="1">
    <source>
        <dbReference type="EMBL" id="KAI9903480.1"/>
    </source>
</evidence>
<evidence type="ECO:0000313" key="2">
    <source>
        <dbReference type="Proteomes" id="UP001163324"/>
    </source>
</evidence>
<keyword evidence="2" id="KW-1185">Reference proteome</keyword>
<organism evidence="1 2">
    <name type="scientific">Trichothecium roseum</name>
    <dbReference type="NCBI Taxonomy" id="47278"/>
    <lineage>
        <taxon>Eukaryota</taxon>
        <taxon>Fungi</taxon>
        <taxon>Dikarya</taxon>
        <taxon>Ascomycota</taxon>
        <taxon>Pezizomycotina</taxon>
        <taxon>Sordariomycetes</taxon>
        <taxon>Hypocreomycetidae</taxon>
        <taxon>Hypocreales</taxon>
        <taxon>Hypocreales incertae sedis</taxon>
        <taxon>Trichothecium</taxon>
    </lineage>
</organism>
<comment type="caution">
    <text evidence="1">The sequence shown here is derived from an EMBL/GenBank/DDBJ whole genome shotgun (WGS) entry which is preliminary data.</text>
</comment>
<protein>
    <submittedName>
        <fullName evidence="1">Uncharacterized protein</fullName>
    </submittedName>
</protein>
<proteinExistence type="predicted"/>
<sequence length="134" mass="15763">MHAYWRVLRYMYTGRYLNDAADVLGLADDEELIKDVRVYALADLFLMDDLKKQATRRLASRLEDARGDETLVHCIKEVYNFTSDDDSHEELRDLVSEKAYSAVRHLWKLDEFRELVRDGGDFVVDFVAQKAERR</sequence>